<dbReference type="EMBL" id="VTPC01089152">
    <property type="protein sequence ID" value="KAF2885928.1"/>
    <property type="molecule type" value="Genomic_DNA"/>
</dbReference>
<evidence type="ECO:0000256" key="2">
    <source>
        <dbReference type="SAM" id="Phobius"/>
    </source>
</evidence>
<keyword evidence="4" id="KW-1185">Reference proteome</keyword>
<sequence length="225" mass="25512">MVDEKQVSETPKEILEGNESDGNTLPIFLLLLVVPLLIVSCTLLYVYTSYQAKPDNNITFPVITSSADTIVNKQDVNDTRDITAFSRKHIQVQPHCTIKEYFDEKLKEISEELYIKKQLCTLNDFHSDEKNDVPNLASTNHKVPEPRGHFVIYIAVGLLLTSLVAAFVDVYKVKGKPSKTKPQLTKRCSLADLTVLRHSRRESMRKDSIADEQRGPLKLLDRSPM</sequence>
<gene>
    <name evidence="3" type="ORF">ILUMI_20245</name>
</gene>
<accession>A0A8K0G523</accession>
<keyword evidence="2" id="KW-1133">Transmembrane helix</keyword>
<evidence type="ECO:0000256" key="1">
    <source>
        <dbReference type="SAM" id="MobiDB-lite"/>
    </source>
</evidence>
<reference evidence="3" key="1">
    <citation type="submission" date="2019-08" db="EMBL/GenBank/DDBJ databases">
        <title>The genome of the North American firefly Photinus pyralis.</title>
        <authorList>
            <consortium name="Photinus pyralis genome working group"/>
            <person name="Fallon T.R."/>
            <person name="Sander Lower S.E."/>
            <person name="Weng J.-K."/>
        </authorList>
    </citation>
    <scope>NUCLEOTIDE SEQUENCE</scope>
    <source>
        <strain evidence="3">TRF0915ILg1</strain>
        <tissue evidence="3">Whole body</tissue>
    </source>
</reference>
<comment type="caution">
    <text evidence="3">The sequence shown here is derived from an EMBL/GenBank/DDBJ whole genome shotgun (WGS) entry which is preliminary data.</text>
</comment>
<protein>
    <submittedName>
        <fullName evidence="3">Uncharacterized protein</fullName>
    </submittedName>
</protein>
<dbReference type="Proteomes" id="UP000801492">
    <property type="component" value="Unassembled WGS sequence"/>
</dbReference>
<evidence type="ECO:0000313" key="3">
    <source>
        <dbReference type="EMBL" id="KAF2885928.1"/>
    </source>
</evidence>
<organism evidence="3 4">
    <name type="scientific">Ignelater luminosus</name>
    <name type="common">Cucubano</name>
    <name type="synonym">Pyrophorus luminosus</name>
    <dbReference type="NCBI Taxonomy" id="2038154"/>
    <lineage>
        <taxon>Eukaryota</taxon>
        <taxon>Metazoa</taxon>
        <taxon>Ecdysozoa</taxon>
        <taxon>Arthropoda</taxon>
        <taxon>Hexapoda</taxon>
        <taxon>Insecta</taxon>
        <taxon>Pterygota</taxon>
        <taxon>Neoptera</taxon>
        <taxon>Endopterygota</taxon>
        <taxon>Coleoptera</taxon>
        <taxon>Polyphaga</taxon>
        <taxon>Elateriformia</taxon>
        <taxon>Elateroidea</taxon>
        <taxon>Elateridae</taxon>
        <taxon>Agrypninae</taxon>
        <taxon>Pyrophorini</taxon>
        <taxon>Ignelater</taxon>
    </lineage>
</organism>
<keyword evidence="2" id="KW-0812">Transmembrane</keyword>
<feature type="region of interest" description="Disordered" evidence="1">
    <location>
        <begin position="201"/>
        <end position="225"/>
    </location>
</feature>
<dbReference type="AlphaFoldDB" id="A0A8K0G523"/>
<dbReference type="OrthoDB" id="6769893at2759"/>
<proteinExistence type="predicted"/>
<feature type="transmembrane region" description="Helical" evidence="2">
    <location>
        <begin position="150"/>
        <end position="171"/>
    </location>
</feature>
<evidence type="ECO:0000313" key="4">
    <source>
        <dbReference type="Proteomes" id="UP000801492"/>
    </source>
</evidence>
<feature type="transmembrane region" description="Helical" evidence="2">
    <location>
        <begin position="27"/>
        <end position="47"/>
    </location>
</feature>
<keyword evidence="2" id="KW-0472">Membrane</keyword>
<name>A0A8K0G523_IGNLU</name>